<dbReference type="Proteomes" id="UP000674234">
    <property type="component" value="Unassembled WGS sequence"/>
</dbReference>
<dbReference type="InterPro" id="IPR032710">
    <property type="entry name" value="NTF2-like_dom_sf"/>
</dbReference>
<proteinExistence type="predicted"/>
<dbReference type="PANTHER" id="PTHR38436">
    <property type="entry name" value="POLYKETIDE CYCLASE SNOAL-LIKE DOMAIN"/>
    <property type="match status" value="1"/>
</dbReference>
<dbReference type="EMBL" id="JAFCNB010000009">
    <property type="protein sequence ID" value="MBP2705807.1"/>
    <property type="molecule type" value="Genomic_DNA"/>
</dbReference>
<gene>
    <name evidence="1" type="ORF">JOL79_18490</name>
</gene>
<dbReference type="SUPFAM" id="SSF54427">
    <property type="entry name" value="NTF2-like"/>
    <property type="match status" value="1"/>
</dbReference>
<dbReference type="GO" id="GO:0030638">
    <property type="term" value="P:polyketide metabolic process"/>
    <property type="evidence" value="ECO:0007669"/>
    <property type="project" value="InterPro"/>
</dbReference>
<sequence>MPDALKSVNLFFDACNAHDLDAVARCYTEDVIFVTPSGQAEGCDQALSHHAVIWDAFPDESFTILHTIAQGDDVGMAVLITATHTGPLLLAKGEIAEPTGLRVSIRSWWTFSVLEGLIESHQLYWDQLEMYAQLGLTYSPA</sequence>
<dbReference type="RefSeq" id="WP_210157071.1">
    <property type="nucleotide sequence ID" value="NZ_JAFCNB010000009.1"/>
</dbReference>
<accession>A0A941AK78</accession>
<reference evidence="1" key="1">
    <citation type="submission" date="2021-02" db="EMBL/GenBank/DDBJ databases">
        <title>Draft genome sequence of Microbispora sp. RL4-1S isolated from rice leaves in Thailand.</title>
        <authorList>
            <person name="Muangham S."/>
            <person name="Duangmal K."/>
        </authorList>
    </citation>
    <scope>NUCLEOTIDE SEQUENCE</scope>
    <source>
        <strain evidence="1">RL4-1S</strain>
    </source>
</reference>
<dbReference type="InterPro" id="IPR009959">
    <property type="entry name" value="Cyclase_SnoaL-like"/>
</dbReference>
<dbReference type="AlphaFoldDB" id="A0A941AK78"/>
<organism evidence="1 2">
    <name type="scientific">Microbispora oryzae</name>
    <dbReference type="NCBI Taxonomy" id="2806554"/>
    <lineage>
        <taxon>Bacteria</taxon>
        <taxon>Bacillati</taxon>
        <taxon>Actinomycetota</taxon>
        <taxon>Actinomycetes</taxon>
        <taxon>Streptosporangiales</taxon>
        <taxon>Streptosporangiaceae</taxon>
        <taxon>Microbispora</taxon>
    </lineage>
</organism>
<comment type="caution">
    <text evidence="1">The sequence shown here is derived from an EMBL/GenBank/DDBJ whole genome shotgun (WGS) entry which is preliminary data.</text>
</comment>
<keyword evidence="2" id="KW-1185">Reference proteome</keyword>
<name>A0A941AK78_9ACTN</name>
<evidence type="ECO:0000313" key="2">
    <source>
        <dbReference type="Proteomes" id="UP000674234"/>
    </source>
</evidence>
<protein>
    <submittedName>
        <fullName evidence="1">Ester cyclase</fullName>
    </submittedName>
</protein>
<dbReference type="PANTHER" id="PTHR38436:SF1">
    <property type="entry name" value="ESTER CYCLASE"/>
    <property type="match status" value="1"/>
</dbReference>
<dbReference type="Pfam" id="PF07366">
    <property type="entry name" value="SnoaL"/>
    <property type="match status" value="1"/>
</dbReference>
<evidence type="ECO:0000313" key="1">
    <source>
        <dbReference type="EMBL" id="MBP2705807.1"/>
    </source>
</evidence>
<dbReference type="Gene3D" id="3.10.450.50">
    <property type="match status" value="1"/>
</dbReference>